<dbReference type="PANTHER" id="PTHR33067">
    <property type="entry name" value="RNA-DIRECTED DNA POLYMERASE-RELATED"/>
    <property type="match status" value="1"/>
</dbReference>
<evidence type="ECO:0000313" key="2">
    <source>
        <dbReference type="RefSeq" id="XP_039115796.1"/>
    </source>
</evidence>
<protein>
    <submittedName>
        <fullName evidence="2">Uncharacterized protein LOC120251309</fullName>
    </submittedName>
</protein>
<dbReference type="Proteomes" id="UP001515500">
    <property type="component" value="Chromosome 20"/>
</dbReference>
<name>A0AB40ALJ1_DIOCR</name>
<evidence type="ECO:0000313" key="1">
    <source>
        <dbReference type="Proteomes" id="UP001515500"/>
    </source>
</evidence>
<reference evidence="2" key="1">
    <citation type="submission" date="2025-08" db="UniProtKB">
        <authorList>
            <consortium name="RefSeq"/>
        </authorList>
    </citation>
    <scope>IDENTIFICATION</scope>
</reference>
<dbReference type="GeneID" id="120251309"/>
<sequence>MLTYAKFLEELLTNKRKLEDMSSVILNEKCSTLVCKKLPTKEKDPGGFIFPCTIVGLVDEKALVDLGAIARQIQPKTKGIIEDILVRVDKFIFPVDFIVLDIDDMVEVSLILVWPFITTSKAHIDVKDSRITLRVGDEETTFRLRDSMKHTMDFDDTCSFVDVVNKVISYFVQETFMKEELADLLEDTPLDDEKHEG</sequence>
<dbReference type="AlphaFoldDB" id="A0AB40ALJ1"/>
<dbReference type="PANTHER" id="PTHR33067:SF35">
    <property type="entry name" value="ASPARTIC PEPTIDASE DDI1-TYPE DOMAIN-CONTAINING PROTEIN"/>
    <property type="match status" value="1"/>
</dbReference>
<dbReference type="Gene3D" id="2.40.70.10">
    <property type="entry name" value="Acid Proteases"/>
    <property type="match status" value="1"/>
</dbReference>
<organism evidence="1 2">
    <name type="scientific">Dioscorea cayennensis subsp. rotundata</name>
    <name type="common">White Guinea yam</name>
    <name type="synonym">Dioscorea rotundata</name>
    <dbReference type="NCBI Taxonomy" id="55577"/>
    <lineage>
        <taxon>Eukaryota</taxon>
        <taxon>Viridiplantae</taxon>
        <taxon>Streptophyta</taxon>
        <taxon>Embryophyta</taxon>
        <taxon>Tracheophyta</taxon>
        <taxon>Spermatophyta</taxon>
        <taxon>Magnoliopsida</taxon>
        <taxon>Liliopsida</taxon>
        <taxon>Dioscoreales</taxon>
        <taxon>Dioscoreaceae</taxon>
        <taxon>Dioscorea</taxon>
    </lineage>
</organism>
<dbReference type="InterPro" id="IPR021109">
    <property type="entry name" value="Peptidase_aspartic_dom_sf"/>
</dbReference>
<keyword evidence="1" id="KW-1185">Reference proteome</keyword>
<dbReference type="RefSeq" id="XP_039115796.1">
    <property type="nucleotide sequence ID" value="XM_039259862.1"/>
</dbReference>
<gene>
    <name evidence="2" type="primary">LOC120251309</name>
</gene>
<accession>A0AB40ALJ1</accession>
<proteinExistence type="predicted"/>